<dbReference type="InterPro" id="IPR036388">
    <property type="entry name" value="WH-like_DNA-bd_sf"/>
</dbReference>
<dbReference type="SUPFAM" id="SSF46785">
    <property type="entry name" value="Winged helix' DNA-binding domain"/>
    <property type="match status" value="1"/>
</dbReference>
<reference evidence="1" key="1">
    <citation type="submission" date="2021-01" db="EMBL/GenBank/DDBJ databases">
        <title>Whole genome shotgun sequence of Sinosporangium siamense NBRC 109515.</title>
        <authorList>
            <person name="Komaki H."/>
            <person name="Tamura T."/>
        </authorList>
    </citation>
    <scope>NUCLEOTIDE SEQUENCE</scope>
    <source>
        <strain evidence="1">NBRC 109515</strain>
    </source>
</reference>
<accession>A0A919V9S5</accession>
<dbReference type="RefSeq" id="WP_204033868.1">
    <property type="nucleotide sequence ID" value="NZ_BOOW01000061.1"/>
</dbReference>
<dbReference type="InterPro" id="IPR036390">
    <property type="entry name" value="WH_DNA-bd_sf"/>
</dbReference>
<keyword evidence="2" id="KW-1185">Reference proteome</keyword>
<proteinExistence type="predicted"/>
<evidence type="ECO:0000313" key="1">
    <source>
        <dbReference type="EMBL" id="GII97515.1"/>
    </source>
</evidence>
<comment type="caution">
    <text evidence="1">The sequence shown here is derived from an EMBL/GenBank/DDBJ whole genome shotgun (WGS) entry which is preliminary data.</text>
</comment>
<evidence type="ECO:0000313" key="2">
    <source>
        <dbReference type="Proteomes" id="UP000606172"/>
    </source>
</evidence>
<protein>
    <recommendedName>
        <fullName evidence="3">GntR family transcriptional regulator</fullName>
    </recommendedName>
</protein>
<dbReference type="Gene3D" id="1.10.10.10">
    <property type="entry name" value="Winged helix-like DNA-binding domain superfamily/Winged helix DNA-binding domain"/>
    <property type="match status" value="1"/>
</dbReference>
<dbReference type="Proteomes" id="UP000606172">
    <property type="component" value="Unassembled WGS sequence"/>
</dbReference>
<organism evidence="1 2">
    <name type="scientific">Sinosporangium siamense</name>
    <dbReference type="NCBI Taxonomy" id="1367973"/>
    <lineage>
        <taxon>Bacteria</taxon>
        <taxon>Bacillati</taxon>
        <taxon>Actinomycetota</taxon>
        <taxon>Actinomycetes</taxon>
        <taxon>Streptosporangiales</taxon>
        <taxon>Streptosporangiaceae</taxon>
        <taxon>Sinosporangium</taxon>
    </lineage>
</organism>
<dbReference type="EMBL" id="BOOW01000061">
    <property type="protein sequence ID" value="GII97515.1"/>
    <property type="molecule type" value="Genomic_DNA"/>
</dbReference>
<sequence>MSEPRYLQIVAELRGLIASGDQAEGDRVPATREIMRRWGVAMATAGAEGVCPVVRVLVESGQAPLGEDEQFGFGLRRILDGTAVLVP</sequence>
<evidence type="ECO:0008006" key="3">
    <source>
        <dbReference type="Google" id="ProtNLM"/>
    </source>
</evidence>
<gene>
    <name evidence="1" type="ORF">Ssi02_77460</name>
</gene>
<dbReference type="AlphaFoldDB" id="A0A919V9S5"/>
<name>A0A919V9S5_9ACTN</name>